<name>Q0YPJ2_9CHLB</name>
<comment type="caution">
    <text evidence="2">The sequence shown here is derived from an EMBL/GenBank/DDBJ whole genome shotgun (WGS) entry which is preliminary data.</text>
</comment>
<evidence type="ECO:0000256" key="1">
    <source>
        <dbReference type="SAM" id="MobiDB-lite"/>
    </source>
</evidence>
<proteinExistence type="predicted"/>
<dbReference type="EMBL" id="AASE01000027">
    <property type="protein sequence ID" value="EAT58188.1"/>
    <property type="molecule type" value="Genomic_DNA"/>
</dbReference>
<evidence type="ECO:0000313" key="3">
    <source>
        <dbReference type="Proteomes" id="UP000004162"/>
    </source>
</evidence>
<dbReference type="RefSeq" id="WP_006367179.1">
    <property type="nucleotide sequence ID" value="NZ_AASE01000027.1"/>
</dbReference>
<dbReference type="Proteomes" id="UP000004162">
    <property type="component" value="Unassembled WGS sequence"/>
</dbReference>
<sequence>AFALDRRPSFIALPGRGFSVSVGIPYDIISFGNLYYIYQDGYWYNSPTYRGPWVIVRDNNLPYGIRRHRMDDIRRYRDIEYRRYDRRHNDNRRFDRNGRNDRYNDNRGVNRNDNRYSENRQVNGNDRQGEGNNRNNDNRR</sequence>
<feature type="compositionally biased region" description="Low complexity" evidence="1">
    <location>
        <begin position="123"/>
        <end position="140"/>
    </location>
</feature>
<gene>
    <name evidence="2" type="ORF">CferDRAFT_0174</name>
</gene>
<dbReference type="AlphaFoldDB" id="Q0YPJ2"/>
<feature type="compositionally biased region" description="Basic and acidic residues" evidence="1">
    <location>
        <begin position="87"/>
        <end position="118"/>
    </location>
</feature>
<dbReference type="Pfam" id="PF12779">
    <property type="entry name" value="WXXGXW"/>
    <property type="match status" value="1"/>
</dbReference>
<feature type="region of interest" description="Disordered" evidence="1">
    <location>
        <begin position="87"/>
        <end position="140"/>
    </location>
</feature>
<protein>
    <submittedName>
        <fullName evidence="2">Uncharacterized protein</fullName>
    </submittedName>
</protein>
<accession>Q0YPJ2</accession>
<dbReference type="InterPro" id="IPR024447">
    <property type="entry name" value="YXWGXW_rpt"/>
</dbReference>
<evidence type="ECO:0000313" key="2">
    <source>
        <dbReference type="EMBL" id="EAT58188.1"/>
    </source>
</evidence>
<feature type="non-terminal residue" evidence="2">
    <location>
        <position position="1"/>
    </location>
</feature>
<keyword evidence="3" id="KW-1185">Reference proteome</keyword>
<reference evidence="2 3" key="2">
    <citation type="submission" date="2006-07" db="EMBL/GenBank/DDBJ databases">
        <title>Sequencing of the draft genome and assembly of Chlorobium ferroxidans DSM 13031.</title>
        <authorList>
            <consortium name="US DOE Joint Genome Institute (JGI-PGF)"/>
            <person name="Copeland A."/>
            <person name="Lucas S."/>
            <person name="Lapidus A."/>
            <person name="Barry K."/>
            <person name="Glavina del Rio T."/>
            <person name="Dalin E."/>
            <person name="Tice H."/>
            <person name="Bruce D."/>
            <person name="Pitluck S."/>
            <person name="Richardson P."/>
        </authorList>
    </citation>
    <scope>NUCLEOTIDE SEQUENCE [LARGE SCALE GENOMIC DNA]</scope>
    <source>
        <strain evidence="2 3">DSM 13031</strain>
    </source>
</reference>
<organism evidence="2 3">
    <name type="scientific">Chlorobium ferrooxidans DSM 13031</name>
    <dbReference type="NCBI Taxonomy" id="377431"/>
    <lineage>
        <taxon>Bacteria</taxon>
        <taxon>Pseudomonadati</taxon>
        <taxon>Chlorobiota</taxon>
        <taxon>Chlorobiia</taxon>
        <taxon>Chlorobiales</taxon>
        <taxon>Chlorobiaceae</taxon>
        <taxon>Chlorobium/Pelodictyon group</taxon>
        <taxon>Chlorobium</taxon>
    </lineage>
</organism>
<reference evidence="2 3" key="1">
    <citation type="submission" date="2006-07" db="EMBL/GenBank/DDBJ databases">
        <title>Annotation of the draft genome assembly of Chlorobium ferroxidans DSM 13031.</title>
        <authorList>
            <consortium name="US DOE Joint Genome Institute (JGI-ORNL)"/>
            <person name="Larimer F."/>
            <person name="Land M."/>
            <person name="Hauser L."/>
        </authorList>
    </citation>
    <scope>NUCLEOTIDE SEQUENCE [LARGE SCALE GENOMIC DNA]</scope>
    <source>
        <strain evidence="2 3">DSM 13031</strain>
    </source>
</reference>
<dbReference type="OrthoDB" id="595179at2"/>